<dbReference type="InterPro" id="IPR041681">
    <property type="entry name" value="PH_9"/>
</dbReference>
<dbReference type="EMBL" id="JARTCD010000072">
    <property type="protein sequence ID" value="KAJ8653798.1"/>
    <property type="molecule type" value="Genomic_DNA"/>
</dbReference>
<dbReference type="Gene3D" id="1.10.1000.11">
    <property type="entry name" value="Arf Nucleotide-binding Site Opener,domain 2"/>
    <property type="match status" value="1"/>
</dbReference>
<accession>A0AAD7XUX7</accession>
<evidence type="ECO:0000256" key="1">
    <source>
        <dbReference type="SAM" id="MobiDB-lite"/>
    </source>
</evidence>
<evidence type="ECO:0000313" key="5">
    <source>
        <dbReference type="Proteomes" id="UP001234581"/>
    </source>
</evidence>
<evidence type="ECO:0000259" key="3">
    <source>
        <dbReference type="PROSITE" id="PS50190"/>
    </source>
</evidence>
<dbReference type="SMART" id="SM00222">
    <property type="entry name" value="Sec7"/>
    <property type="match status" value="1"/>
</dbReference>
<comment type="caution">
    <text evidence="4">The sequence shown here is derived from an EMBL/GenBank/DDBJ whole genome shotgun (WGS) entry which is preliminary data.</text>
</comment>
<dbReference type="InterPro" id="IPR000904">
    <property type="entry name" value="Sec7_dom"/>
</dbReference>
<feature type="compositionally biased region" description="Polar residues" evidence="1">
    <location>
        <begin position="335"/>
        <end position="344"/>
    </location>
</feature>
<dbReference type="SUPFAM" id="SSF50729">
    <property type="entry name" value="PH domain-like"/>
    <property type="match status" value="1"/>
</dbReference>
<feature type="compositionally biased region" description="Low complexity" evidence="1">
    <location>
        <begin position="569"/>
        <end position="590"/>
    </location>
</feature>
<dbReference type="GO" id="GO:0032012">
    <property type="term" value="P:regulation of ARF protein signal transduction"/>
    <property type="evidence" value="ECO:0007669"/>
    <property type="project" value="InterPro"/>
</dbReference>
<evidence type="ECO:0000259" key="2">
    <source>
        <dbReference type="PROSITE" id="PS50003"/>
    </source>
</evidence>
<dbReference type="InterPro" id="IPR035999">
    <property type="entry name" value="Sec7_dom_sf"/>
</dbReference>
<feature type="compositionally biased region" description="Polar residues" evidence="1">
    <location>
        <begin position="1"/>
        <end position="10"/>
    </location>
</feature>
<organism evidence="4 5">
    <name type="scientific">Lichtheimia ornata</name>
    <dbReference type="NCBI Taxonomy" id="688661"/>
    <lineage>
        <taxon>Eukaryota</taxon>
        <taxon>Fungi</taxon>
        <taxon>Fungi incertae sedis</taxon>
        <taxon>Mucoromycota</taxon>
        <taxon>Mucoromycotina</taxon>
        <taxon>Mucoromycetes</taxon>
        <taxon>Mucorales</taxon>
        <taxon>Lichtheimiaceae</taxon>
        <taxon>Lichtheimia</taxon>
    </lineage>
</organism>
<dbReference type="Pfam" id="PF15410">
    <property type="entry name" value="PH_9"/>
    <property type="match status" value="1"/>
</dbReference>
<feature type="region of interest" description="Disordered" evidence="1">
    <location>
        <begin position="569"/>
        <end position="605"/>
    </location>
</feature>
<feature type="compositionally biased region" description="Low complexity" evidence="1">
    <location>
        <begin position="349"/>
        <end position="371"/>
    </location>
</feature>
<reference evidence="4 5" key="1">
    <citation type="submission" date="2023-03" db="EMBL/GenBank/DDBJ databases">
        <title>Genome sequence of Lichtheimia ornata CBS 291.66.</title>
        <authorList>
            <person name="Mohabir J.T."/>
            <person name="Shea T.P."/>
            <person name="Kurbessoian T."/>
            <person name="Berby B."/>
            <person name="Fontaine J."/>
            <person name="Livny J."/>
            <person name="Gnirke A."/>
            <person name="Stajich J.E."/>
            <person name="Cuomo C.A."/>
        </authorList>
    </citation>
    <scope>NUCLEOTIDE SEQUENCE [LARGE SCALE GENOMIC DNA]</scope>
    <source>
        <strain evidence="4">CBS 291.66</strain>
    </source>
</reference>
<feature type="region of interest" description="Disordered" evidence="1">
    <location>
        <begin position="1"/>
        <end position="21"/>
    </location>
</feature>
<gene>
    <name evidence="4" type="ORF">O0I10_010597</name>
</gene>
<dbReference type="PROSITE" id="PS50003">
    <property type="entry name" value="PH_DOMAIN"/>
    <property type="match status" value="1"/>
</dbReference>
<dbReference type="PROSITE" id="PS50190">
    <property type="entry name" value="SEC7"/>
    <property type="match status" value="1"/>
</dbReference>
<dbReference type="InterPro" id="IPR023394">
    <property type="entry name" value="Sec7_C_sf"/>
</dbReference>
<protein>
    <recommendedName>
        <fullName evidence="6">Guanyl-nucleotide exchange factor</fullName>
    </recommendedName>
</protein>
<feature type="region of interest" description="Disordered" evidence="1">
    <location>
        <begin position="146"/>
        <end position="165"/>
    </location>
</feature>
<evidence type="ECO:0008006" key="6">
    <source>
        <dbReference type="Google" id="ProtNLM"/>
    </source>
</evidence>
<dbReference type="RefSeq" id="XP_058338712.1">
    <property type="nucleotide sequence ID" value="XM_058490576.1"/>
</dbReference>
<dbReference type="SUPFAM" id="SSF48425">
    <property type="entry name" value="Sec7 domain"/>
    <property type="match status" value="1"/>
</dbReference>
<feature type="region of interest" description="Disordered" evidence="1">
    <location>
        <begin position="304"/>
        <end position="371"/>
    </location>
</feature>
<dbReference type="SMART" id="SM00233">
    <property type="entry name" value="PH"/>
    <property type="match status" value="1"/>
</dbReference>
<proteinExistence type="predicted"/>
<dbReference type="InterPro" id="IPR011993">
    <property type="entry name" value="PH-like_dom_sf"/>
</dbReference>
<dbReference type="Gene3D" id="2.30.29.30">
    <property type="entry name" value="Pleckstrin-homology domain (PH domain)/Phosphotyrosine-binding domain (PTB)"/>
    <property type="match status" value="1"/>
</dbReference>
<dbReference type="Proteomes" id="UP001234581">
    <property type="component" value="Unassembled WGS sequence"/>
</dbReference>
<dbReference type="FunFam" id="1.10.1000.11:FF:000002">
    <property type="entry name" value="Cytohesin 1"/>
    <property type="match status" value="1"/>
</dbReference>
<dbReference type="Pfam" id="PF01369">
    <property type="entry name" value="Sec7"/>
    <property type="match status" value="1"/>
</dbReference>
<feature type="compositionally biased region" description="Low complexity" evidence="1">
    <location>
        <begin position="304"/>
        <end position="323"/>
    </location>
</feature>
<dbReference type="GeneID" id="83218000"/>
<feature type="domain" description="SEC7" evidence="3">
    <location>
        <begin position="26"/>
        <end position="142"/>
    </location>
</feature>
<dbReference type="AlphaFoldDB" id="A0AAD7XUX7"/>
<dbReference type="PANTHER" id="PTHR10663">
    <property type="entry name" value="GUANYL-NUCLEOTIDE EXCHANGE FACTOR"/>
    <property type="match status" value="1"/>
</dbReference>
<feature type="domain" description="PH" evidence="2">
    <location>
        <begin position="251"/>
        <end position="439"/>
    </location>
</feature>
<dbReference type="InterPro" id="IPR001849">
    <property type="entry name" value="PH_domain"/>
</dbReference>
<dbReference type="PANTHER" id="PTHR10663:SF405">
    <property type="entry name" value="ARF GUANINE NUCLEOTIDE EXCHANGE FACTOR SYT1"/>
    <property type="match status" value="1"/>
</dbReference>
<keyword evidence="5" id="KW-1185">Reference proteome</keyword>
<name>A0AAD7XUX7_9FUNG</name>
<evidence type="ECO:0000313" key="4">
    <source>
        <dbReference type="EMBL" id="KAJ8653798.1"/>
    </source>
</evidence>
<dbReference type="GO" id="GO:0005085">
    <property type="term" value="F:guanyl-nucleotide exchange factor activity"/>
    <property type="evidence" value="ECO:0007669"/>
    <property type="project" value="InterPro"/>
</dbReference>
<sequence length="721" mass="80488">MAASEDTSSMQQQQEQQQHNNTRPVTFNDHLQHLEFSGDAIDMALRKLLSKALLPKEAQQIDRAMEDFAKRYHECNPDLTDSSDAVYAVAFSVLLLHTDAHNKNVRRKMNKETFIMRTKIIEGGENVSSEVLDIMYDNIVSTQFTYADGNDERPPSAPERSGSWLGRLARSDSSGTLNSVNMDDLYPKLSQLMPPENPYCYKRALRPLPIADAYSAFVNARPLQLGGVRSKHHTANRGETSPSVDTQFTVRVAKAAILERKYDMLPGGKKATARGWRPFGVVLSGSQVIFFSDLGAFESWVAASKNNNTPPSSPSTTSTASTTRRFPSLPMYMATGSSSNNSMDDPTESFSSQQSLQTNNSNIPIISNHSNDNNNNNAQVLRPVQIISLADAVCIHDDSYTKYPYVFRLMTGDGQLFLLRAKNNADLDDWMLKINYAAASKTNNVRLRPPRQGSHRDKRQEVIKKKVMMLSQRLIECERPLRQDLQLRRNLMVLVPLQKSSKDRILYYAELVGKQIQSKRLHMQRLECYREMLEASLAWFEGNSGGGDNSSSRPSTLASSATAPVIRVTHNNNSSNNNSNSHHATTTTDDNNMRRSSCPQIPPFPFTLDESSVMSSAASTPIASSSSSSEKKVAFDVPTVSITNTSNEDNINNIKWMRRRSSSNPVKPAPVPTSCDGLQQKILRERSGSEVSRDDDELTIVNGVNEEDDDDIDTRLEKWTL</sequence>